<dbReference type="OrthoDB" id="5382009at2"/>
<dbReference type="Proteomes" id="UP000315369">
    <property type="component" value="Unassembled WGS sequence"/>
</dbReference>
<name>A0A540WN40_9BACT</name>
<proteinExistence type="predicted"/>
<keyword evidence="2" id="KW-1185">Reference proteome</keyword>
<comment type="caution">
    <text evidence="1">The sequence shown here is derived from an EMBL/GenBank/DDBJ whole genome shotgun (WGS) entry which is preliminary data.</text>
</comment>
<gene>
    <name evidence="1" type="ORF">FJV41_39490</name>
</gene>
<evidence type="ECO:0000313" key="1">
    <source>
        <dbReference type="EMBL" id="TQF10432.1"/>
    </source>
</evidence>
<accession>A0A540WN40</accession>
<dbReference type="EMBL" id="VIFM01000256">
    <property type="protein sequence ID" value="TQF10432.1"/>
    <property type="molecule type" value="Genomic_DNA"/>
</dbReference>
<dbReference type="AlphaFoldDB" id="A0A540WN40"/>
<sequence length="173" mass="19142">MPTEFKLRLAETIAWCLPRAQAARAGDTTRTAELMPPVCGHDGDTFLDLVLKTPDVPREAVGFITERRREALARMNMPLPPLGDLAGGWVFATDFNTDICGAATAPSNGFLDDYDVPGWDTWFAHQETGEMGGIIYGWVPPALLTLAEKGFYVIPVTSAWWLRDEDLRRLMAS</sequence>
<protein>
    <submittedName>
        <fullName evidence="1">Uncharacterized protein</fullName>
    </submittedName>
</protein>
<organism evidence="1 2">
    <name type="scientific">Myxococcus llanfairpwllgwyngyllgogerychwyrndrobwllllantysiliogogogochensis</name>
    <dbReference type="NCBI Taxonomy" id="2590453"/>
    <lineage>
        <taxon>Bacteria</taxon>
        <taxon>Pseudomonadati</taxon>
        <taxon>Myxococcota</taxon>
        <taxon>Myxococcia</taxon>
        <taxon>Myxococcales</taxon>
        <taxon>Cystobacterineae</taxon>
        <taxon>Myxococcaceae</taxon>
        <taxon>Myxococcus</taxon>
    </lineage>
</organism>
<evidence type="ECO:0000313" key="2">
    <source>
        <dbReference type="Proteomes" id="UP000315369"/>
    </source>
</evidence>
<reference evidence="1 2" key="1">
    <citation type="submission" date="2019-06" db="EMBL/GenBank/DDBJ databases">
        <authorList>
            <person name="Livingstone P."/>
            <person name="Whitworth D."/>
        </authorList>
    </citation>
    <scope>NUCLEOTIDE SEQUENCE [LARGE SCALE GENOMIC DNA]</scope>
    <source>
        <strain evidence="1 2">AM401</strain>
    </source>
</reference>